<dbReference type="PRINTS" id="PR00035">
    <property type="entry name" value="HTHGNTR"/>
</dbReference>
<dbReference type="InterPro" id="IPR000524">
    <property type="entry name" value="Tscrpt_reg_HTH_GntR"/>
</dbReference>
<dbReference type="InterPro" id="IPR008920">
    <property type="entry name" value="TF_FadR/GntR_C"/>
</dbReference>
<evidence type="ECO:0000313" key="6">
    <source>
        <dbReference type="Proteomes" id="UP000585272"/>
    </source>
</evidence>
<proteinExistence type="predicted"/>
<keyword evidence="1" id="KW-0805">Transcription regulation</keyword>
<dbReference type="Proteomes" id="UP000585272">
    <property type="component" value="Unassembled WGS sequence"/>
</dbReference>
<dbReference type="PROSITE" id="PS50949">
    <property type="entry name" value="HTH_GNTR"/>
    <property type="match status" value="1"/>
</dbReference>
<evidence type="ECO:0000256" key="1">
    <source>
        <dbReference type="ARBA" id="ARBA00023015"/>
    </source>
</evidence>
<dbReference type="SMART" id="SM00895">
    <property type="entry name" value="FCD"/>
    <property type="match status" value="1"/>
</dbReference>
<sequence>MGASSPPRVTGRLRRTSLVDQAIAALQAEIDSGAWAVGEKIPTEPQLVERFGIGRNALREAIRALVHSGLLETRQGDGTYLRATSEFAGALRRRTSCSELLELVEVRRAIEVEAARLAAKRRSDRQAAELERLLAESAAAWRAGDVGRLVGADVALHTEIVRASGNAMLLELYESFGGAIAEAIRTELLDTATYSRPTHSALVAAIVAGDPQAAAAATAAALDEVRIGRERRSIGQPSR</sequence>
<keyword evidence="2 5" id="KW-0238">DNA-binding</keyword>
<evidence type="ECO:0000313" key="5">
    <source>
        <dbReference type="EMBL" id="MBB4661421.1"/>
    </source>
</evidence>
<organism evidence="5 6">
    <name type="scientific">Conexibacter arvalis</name>
    <dbReference type="NCBI Taxonomy" id="912552"/>
    <lineage>
        <taxon>Bacteria</taxon>
        <taxon>Bacillati</taxon>
        <taxon>Actinomycetota</taxon>
        <taxon>Thermoleophilia</taxon>
        <taxon>Solirubrobacterales</taxon>
        <taxon>Conexibacteraceae</taxon>
        <taxon>Conexibacter</taxon>
    </lineage>
</organism>
<dbReference type="Gene3D" id="1.10.10.10">
    <property type="entry name" value="Winged helix-like DNA-binding domain superfamily/Winged helix DNA-binding domain"/>
    <property type="match status" value="1"/>
</dbReference>
<dbReference type="CDD" id="cd07377">
    <property type="entry name" value="WHTH_GntR"/>
    <property type="match status" value="1"/>
</dbReference>
<dbReference type="Pfam" id="PF07729">
    <property type="entry name" value="FCD"/>
    <property type="match status" value="1"/>
</dbReference>
<keyword evidence="3" id="KW-0804">Transcription</keyword>
<comment type="caution">
    <text evidence="5">The sequence shown here is derived from an EMBL/GenBank/DDBJ whole genome shotgun (WGS) entry which is preliminary data.</text>
</comment>
<protein>
    <submittedName>
        <fullName evidence="5">DNA-binding FadR family transcriptional regulator</fullName>
    </submittedName>
</protein>
<dbReference type="SUPFAM" id="SSF48008">
    <property type="entry name" value="GntR ligand-binding domain-like"/>
    <property type="match status" value="1"/>
</dbReference>
<evidence type="ECO:0000256" key="3">
    <source>
        <dbReference type="ARBA" id="ARBA00023163"/>
    </source>
</evidence>
<dbReference type="EMBL" id="JACHNU010000001">
    <property type="protein sequence ID" value="MBB4661421.1"/>
    <property type="molecule type" value="Genomic_DNA"/>
</dbReference>
<dbReference type="SMART" id="SM00345">
    <property type="entry name" value="HTH_GNTR"/>
    <property type="match status" value="1"/>
</dbReference>
<dbReference type="Pfam" id="PF00392">
    <property type="entry name" value="GntR"/>
    <property type="match status" value="1"/>
</dbReference>
<feature type="domain" description="HTH gntR-type" evidence="4">
    <location>
        <begin position="16"/>
        <end position="84"/>
    </location>
</feature>
<dbReference type="AlphaFoldDB" id="A0A840IAY8"/>
<evidence type="ECO:0000256" key="2">
    <source>
        <dbReference type="ARBA" id="ARBA00023125"/>
    </source>
</evidence>
<dbReference type="InterPro" id="IPR036390">
    <property type="entry name" value="WH_DNA-bd_sf"/>
</dbReference>
<dbReference type="Gene3D" id="1.20.120.530">
    <property type="entry name" value="GntR ligand-binding domain-like"/>
    <property type="match status" value="1"/>
</dbReference>
<dbReference type="InterPro" id="IPR036388">
    <property type="entry name" value="WH-like_DNA-bd_sf"/>
</dbReference>
<dbReference type="RefSeq" id="WP_221242811.1">
    <property type="nucleotide sequence ID" value="NZ_JACHNU010000001.1"/>
</dbReference>
<dbReference type="SUPFAM" id="SSF46785">
    <property type="entry name" value="Winged helix' DNA-binding domain"/>
    <property type="match status" value="1"/>
</dbReference>
<dbReference type="PANTHER" id="PTHR43537:SF47">
    <property type="entry name" value="REGULATORY PROTEIN GNTR HTH"/>
    <property type="match status" value="1"/>
</dbReference>
<name>A0A840IAY8_9ACTN</name>
<dbReference type="GO" id="GO:0003700">
    <property type="term" value="F:DNA-binding transcription factor activity"/>
    <property type="evidence" value="ECO:0007669"/>
    <property type="project" value="InterPro"/>
</dbReference>
<dbReference type="PANTHER" id="PTHR43537">
    <property type="entry name" value="TRANSCRIPTIONAL REGULATOR, GNTR FAMILY"/>
    <property type="match status" value="1"/>
</dbReference>
<reference evidence="5 6" key="1">
    <citation type="submission" date="2020-08" db="EMBL/GenBank/DDBJ databases">
        <title>Genomic Encyclopedia of Archaeal and Bacterial Type Strains, Phase II (KMG-II): from individual species to whole genera.</title>
        <authorList>
            <person name="Goeker M."/>
        </authorList>
    </citation>
    <scope>NUCLEOTIDE SEQUENCE [LARGE SCALE GENOMIC DNA]</scope>
    <source>
        <strain evidence="5 6">DSM 23288</strain>
    </source>
</reference>
<keyword evidence="6" id="KW-1185">Reference proteome</keyword>
<gene>
    <name evidence="5" type="ORF">BDZ31_000994</name>
</gene>
<dbReference type="InterPro" id="IPR011711">
    <property type="entry name" value="GntR_C"/>
</dbReference>
<dbReference type="GO" id="GO:0003677">
    <property type="term" value="F:DNA binding"/>
    <property type="evidence" value="ECO:0007669"/>
    <property type="project" value="UniProtKB-KW"/>
</dbReference>
<evidence type="ECO:0000259" key="4">
    <source>
        <dbReference type="PROSITE" id="PS50949"/>
    </source>
</evidence>
<accession>A0A840IAY8</accession>